<dbReference type="GO" id="GO:0008033">
    <property type="term" value="P:tRNA processing"/>
    <property type="evidence" value="ECO:0007669"/>
    <property type="project" value="UniProtKB-KW"/>
</dbReference>
<dbReference type="SUPFAM" id="SSF52402">
    <property type="entry name" value="Adenine nucleotide alpha hydrolases-like"/>
    <property type="match status" value="1"/>
</dbReference>
<keyword evidence="1" id="KW-0819">tRNA processing</keyword>
<dbReference type="Gene3D" id="3.40.50.620">
    <property type="entry name" value="HUPs"/>
    <property type="match status" value="1"/>
</dbReference>
<proteinExistence type="predicted"/>
<name>G5LJA0_SALET</name>
<dbReference type="Proteomes" id="UP000004642">
    <property type="component" value="Unassembled WGS sequence"/>
</dbReference>
<feature type="domain" description="tRNA(Ile)-lysidine/2-thiocytidine synthase N-terminal" evidence="2">
    <location>
        <begin position="3"/>
        <end position="52"/>
    </location>
</feature>
<feature type="non-terminal residue" evidence="3">
    <location>
        <position position="52"/>
    </location>
</feature>
<dbReference type="AlphaFoldDB" id="G5LJA0"/>
<evidence type="ECO:0000259" key="2">
    <source>
        <dbReference type="Pfam" id="PF01171"/>
    </source>
</evidence>
<evidence type="ECO:0000256" key="1">
    <source>
        <dbReference type="ARBA" id="ARBA00022694"/>
    </source>
</evidence>
<dbReference type="InterPro" id="IPR011063">
    <property type="entry name" value="TilS/TtcA_N"/>
</dbReference>
<dbReference type="EMBL" id="AFCJ01000163">
    <property type="protein sequence ID" value="EHC45586.1"/>
    <property type="molecule type" value="Genomic_DNA"/>
</dbReference>
<organism evidence="3 4">
    <name type="scientific">Salmonella enterica subsp. enterica serovar Alachua str. R6-377</name>
    <dbReference type="NCBI Taxonomy" id="913241"/>
    <lineage>
        <taxon>Bacteria</taxon>
        <taxon>Pseudomonadati</taxon>
        <taxon>Pseudomonadota</taxon>
        <taxon>Gammaproteobacteria</taxon>
        <taxon>Enterobacterales</taxon>
        <taxon>Enterobacteriaceae</taxon>
        <taxon>Salmonella</taxon>
    </lineage>
</organism>
<sequence length="52" mass="5741">MERVTLADNGLGIEAHAREARYRAFAQTLLPGEVLATAQHLDDQCETFLLAL</sequence>
<accession>G5LJA0</accession>
<evidence type="ECO:0000313" key="3">
    <source>
        <dbReference type="EMBL" id="EHC45586.1"/>
    </source>
</evidence>
<dbReference type="Pfam" id="PF01171">
    <property type="entry name" value="ATP_bind_3"/>
    <property type="match status" value="1"/>
</dbReference>
<dbReference type="InterPro" id="IPR014729">
    <property type="entry name" value="Rossmann-like_a/b/a_fold"/>
</dbReference>
<reference evidence="3 4" key="1">
    <citation type="journal article" date="2011" name="BMC Genomics">
        <title>Genome sequencing reveals diversification of virulence factor content and possible host adaptation in distinct subpopulations of Salmonella enterica.</title>
        <authorList>
            <person name="den Bakker H.C."/>
            <person name="Moreno Switt A.I."/>
            <person name="Govoni G."/>
            <person name="Cummings C.A."/>
            <person name="Ranieri M.L."/>
            <person name="Degoricija L."/>
            <person name="Hoelzer K."/>
            <person name="Rodriguez-Rivera L.D."/>
            <person name="Brown S."/>
            <person name="Bolchacova E."/>
            <person name="Furtado M.R."/>
            <person name="Wiedmann M."/>
        </authorList>
    </citation>
    <scope>NUCLEOTIDE SEQUENCE [LARGE SCALE GENOMIC DNA]</scope>
    <source>
        <strain evidence="3 4">R6-377</strain>
    </source>
</reference>
<comment type="caution">
    <text evidence="3">The sequence shown here is derived from an EMBL/GenBank/DDBJ whole genome shotgun (WGS) entry which is preliminary data.</text>
</comment>
<evidence type="ECO:0000313" key="4">
    <source>
        <dbReference type="Proteomes" id="UP000004642"/>
    </source>
</evidence>
<gene>
    <name evidence="3" type="ORF">LTSEALA_0364</name>
</gene>
<protein>
    <submittedName>
        <fullName evidence="3">tRNA Ile-lysidine synthetase</fullName>
    </submittedName>
</protein>